<reference evidence="7 9" key="1">
    <citation type="journal article" date="2014" name="Genome Announc.">
        <title>Draft Genome Sequence of Xylella fastidiosa Pear Leaf Scorch Strain in Taiwan.</title>
        <authorList>
            <person name="Su C.C."/>
            <person name="Deng W.L."/>
            <person name="Jan F.J."/>
            <person name="Chang C.J."/>
            <person name="Huang H."/>
            <person name="Chen J."/>
        </authorList>
    </citation>
    <scope>NUCLEOTIDE SEQUENCE [LARGE SCALE GENOMIC DNA]</scope>
    <source>
        <strain evidence="7 9">PLS229</strain>
    </source>
</reference>
<evidence type="ECO:0000313" key="8">
    <source>
        <dbReference type="EMBL" id="MCD8472872.1"/>
    </source>
</evidence>
<feature type="transmembrane region" description="Helical" evidence="5">
    <location>
        <begin position="136"/>
        <end position="160"/>
    </location>
</feature>
<dbReference type="Proteomes" id="UP001430701">
    <property type="component" value="Unassembled WGS sequence"/>
</dbReference>
<feature type="transmembrane region" description="Helical" evidence="5">
    <location>
        <begin position="23"/>
        <end position="51"/>
    </location>
</feature>
<evidence type="ECO:0000259" key="6">
    <source>
        <dbReference type="Pfam" id="PF04932"/>
    </source>
</evidence>
<evidence type="ECO:0000256" key="1">
    <source>
        <dbReference type="ARBA" id="ARBA00004141"/>
    </source>
</evidence>
<dbReference type="PANTHER" id="PTHR37422:SF21">
    <property type="entry name" value="EXOQ-LIKE PROTEIN"/>
    <property type="match status" value="1"/>
</dbReference>
<dbReference type="OrthoDB" id="8554812at2"/>
<dbReference type="Pfam" id="PF04932">
    <property type="entry name" value="Wzy_C"/>
    <property type="match status" value="1"/>
</dbReference>
<dbReference type="InterPro" id="IPR007016">
    <property type="entry name" value="O-antigen_ligase-rel_domated"/>
</dbReference>
<feature type="domain" description="O-antigen ligase-related" evidence="6">
    <location>
        <begin position="220"/>
        <end position="373"/>
    </location>
</feature>
<keyword evidence="4 5" id="KW-0472">Membrane</keyword>
<dbReference type="Proteomes" id="UP000020406">
    <property type="component" value="Unassembled WGS sequence"/>
</dbReference>
<dbReference type="STRING" id="1444770.AF72_09655"/>
<dbReference type="EMBL" id="JDSQ01000016">
    <property type="protein sequence ID" value="EWS77661.1"/>
    <property type="molecule type" value="Genomic_DNA"/>
</dbReference>
<evidence type="ECO:0000256" key="3">
    <source>
        <dbReference type="ARBA" id="ARBA00022989"/>
    </source>
</evidence>
<dbReference type="PANTHER" id="PTHR37422">
    <property type="entry name" value="TEICHURONIC ACID BIOSYNTHESIS PROTEIN TUAE"/>
    <property type="match status" value="1"/>
</dbReference>
<sequence length="448" mass="48755">MTNSAPDLATICTPVSLLDVGRWAPVGVVVFVALWPLPGLAATVLTLSALLASYHLIRYRFRGGTQLLDGPVWALTSVFFMAYWLPQVVSLFGALDLSETLRKVATDLRYLPFMWLCAIAVATPERRDRTFRGLAAIGLVWTLDALAQAVFGTSPLFWLLNQLKQGMGGYGFCTSQEMILADRLSGIFGPCNLKLGQILATLSPFVLFAVQRRSFTLWLLAVVVIGIVLLLAGSRASWITYGLILMLSGWRLLGMRRLLGLSVLFLPLTVAVVAFSPQTRERIYRTAAIFADHGGGVDKALSGRSQIWHAAVCMIRAHPFSGVGVRGFRDAYPACDPTPDRMPAWGTGPALHAHQIVLEILSETGVIGLLLWVAGAAMAWRAWRYAATTARDRARPAMISLLATVFPFNTHLAFYSSFWGALMLMLAGLYAGALLQDRDGKKAGPADG</sequence>
<feature type="transmembrane region" description="Helical" evidence="5">
    <location>
        <begin position="364"/>
        <end position="383"/>
    </location>
</feature>
<feature type="transmembrane region" description="Helical" evidence="5">
    <location>
        <begin position="187"/>
        <end position="210"/>
    </location>
</feature>
<feature type="transmembrane region" description="Helical" evidence="5">
    <location>
        <begin position="412"/>
        <end position="435"/>
    </location>
</feature>
<dbReference type="RefSeq" id="WP_038271829.1">
    <property type="nucleotide sequence ID" value="NZ_CP053627.1"/>
</dbReference>
<evidence type="ECO:0000256" key="4">
    <source>
        <dbReference type="ARBA" id="ARBA00023136"/>
    </source>
</evidence>
<dbReference type="GO" id="GO:0016020">
    <property type="term" value="C:membrane"/>
    <property type="evidence" value="ECO:0007669"/>
    <property type="project" value="UniProtKB-SubCell"/>
</dbReference>
<evidence type="ECO:0000256" key="5">
    <source>
        <dbReference type="SAM" id="Phobius"/>
    </source>
</evidence>
<dbReference type="GO" id="GO:0016874">
    <property type="term" value="F:ligase activity"/>
    <property type="evidence" value="ECO:0007669"/>
    <property type="project" value="UniProtKB-KW"/>
</dbReference>
<protein>
    <submittedName>
        <fullName evidence="7">Membrane protein</fullName>
    </submittedName>
    <submittedName>
        <fullName evidence="8">O-antigen ligase family protein</fullName>
    </submittedName>
</protein>
<evidence type="ECO:0000256" key="2">
    <source>
        <dbReference type="ARBA" id="ARBA00022692"/>
    </source>
</evidence>
<keyword evidence="10" id="KW-1185">Reference proteome</keyword>
<organism evidence="7 9">
    <name type="scientific">Xylella taiwanensis</name>
    <dbReference type="NCBI Taxonomy" id="1444770"/>
    <lineage>
        <taxon>Bacteria</taxon>
        <taxon>Pseudomonadati</taxon>
        <taxon>Pseudomonadota</taxon>
        <taxon>Gammaproteobacteria</taxon>
        <taxon>Lysobacterales</taxon>
        <taxon>Lysobacteraceae</taxon>
        <taxon>Xylella</taxon>
    </lineage>
</organism>
<comment type="caution">
    <text evidence="7">The sequence shown here is derived from an EMBL/GenBank/DDBJ whole genome shotgun (WGS) entry which is preliminary data.</text>
</comment>
<accession>Z9JIL3</accession>
<feature type="transmembrane region" description="Helical" evidence="5">
    <location>
        <begin position="107"/>
        <end position="124"/>
    </location>
</feature>
<dbReference type="KEGG" id="xtw:AB672_00430"/>
<evidence type="ECO:0000313" key="9">
    <source>
        <dbReference type="Proteomes" id="UP000020406"/>
    </source>
</evidence>
<reference evidence="8" key="2">
    <citation type="submission" date="2021-11" db="EMBL/GenBank/DDBJ databases">
        <title>Genome sequence of Xylella taiwanensis PLS432.</title>
        <authorList>
            <person name="Weng L.-W."/>
            <person name="Su C.-C."/>
            <person name="Tsai C.-W."/>
            <person name="Kuo C.-H."/>
        </authorList>
    </citation>
    <scope>NUCLEOTIDE SEQUENCE</scope>
    <source>
        <strain evidence="8">PLS432</strain>
    </source>
</reference>
<dbReference type="PATRIC" id="fig|1444770.3.peg.2294"/>
<dbReference type="AlphaFoldDB" id="Z9JIL3"/>
<feature type="transmembrane region" description="Helical" evidence="5">
    <location>
        <begin position="72"/>
        <end position="95"/>
    </location>
</feature>
<dbReference type="EMBL" id="JAJPPU010000002">
    <property type="protein sequence ID" value="MCD8472872.1"/>
    <property type="molecule type" value="Genomic_DNA"/>
</dbReference>
<name>Z9JIL3_9GAMM</name>
<comment type="subcellular location">
    <subcellularLocation>
        <location evidence="1">Membrane</location>
        <topology evidence="1">Multi-pass membrane protein</topology>
    </subcellularLocation>
</comment>
<feature type="transmembrane region" description="Helical" evidence="5">
    <location>
        <begin position="217"/>
        <end position="238"/>
    </location>
</feature>
<gene>
    <name evidence="7" type="ORF">AF72_09655</name>
    <name evidence="8" type="ORF">LPH55_05175</name>
</gene>
<keyword evidence="2 5" id="KW-0812">Transmembrane</keyword>
<dbReference type="eggNOG" id="COG3307">
    <property type="taxonomic scope" value="Bacteria"/>
</dbReference>
<keyword evidence="3 5" id="KW-1133">Transmembrane helix</keyword>
<feature type="transmembrane region" description="Helical" evidence="5">
    <location>
        <begin position="258"/>
        <end position="275"/>
    </location>
</feature>
<dbReference type="InterPro" id="IPR051533">
    <property type="entry name" value="WaaL-like"/>
</dbReference>
<evidence type="ECO:0000313" key="7">
    <source>
        <dbReference type="EMBL" id="EWS77661.1"/>
    </source>
</evidence>
<proteinExistence type="predicted"/>
<dbReference type="GeneID" id="68899742"/>
<keyword evidence="8" id="KW-0436">Ligase</keyword>
<evidence type="ECO:0000313" key="10">
    <source>
        <dbReference type="Proteomes" id="UP001430701"/>
    </source>
</evidence>